<gene>
    <name evidence="5" type="ORF">RPE78_17430</name>
</gene>
<comment type="similarity">
    <text evidence="1">Belongs to the HpcH/HpaI aldolase family.</text>
</comment>
<keyword evidence="5" id="KW-0614">Plasmid</keyword>
<dbReference type="InterPro" id="IPR040442">
    <property type="entry name" value="Pyrv_kinase-like_dom_sf"/>
</dbReference>
<dbReference type="RefSeq" id="WP_330629369.1">
    <property type="nucleotide sequence ID" value="NZ_CP135445.1"/>
</dbReference>
<accession>A0ABZ1E6M9</accession>
<dbReference type="GO" id="GO:0016829">
    <property type="term" value="F:lyase activity"/>
    <property type="evidence" value="ECO:0007669"/>
    <property type="project" value="UniProtKB-KW"/>
</dbReference>
<dbReference type="SUPFAM" id="SSF51621">
    <property type="entry name" value="Phosphoenolpyruvate/pyruvate domain"/>
    <property type="match status" value="1"/>
</dbReference>
<dbReference type="Gene3D" id="3.20.20.60">
    <property type="entry name" value="Phosphoenolpyruvate-binding domains"/>
    <property type="match status" value="1"/>
</dbReference>
<dbReference type="InterPro" id="IPR005000">
    <property type="entry name" value="Aldolase/citrate-lyase_domain"/>
</dbReference>
<geneLocation type="plasmid" evidence="5 6">
    <name>unnamed2</name>
</geneLocation>
<proteinExistence type="inferred from homology"/>
<dbReference type="InterPro" id="IPR015813">
    <property type="entry name" value="Pyrv/PenolPyrv_kinase-like_dom"/>
</dbReference>
<protein>
    <submittedName>
        <fullName evidence="5">HpcH/HpaI aldolase/citrate lyase family protein</fullName>
    </submittedName>
</protein>
<keyword evidence="3 5" id="KW-0456">Lyase</keyword>
<name>A0ABZ1E6M9_9RHOB</name>
<evidence type="ECO:0000256" key="1">
    <source>
        <dbReference type="ARBA" id="ARBA00005568"/>
    </source>
</evidence>
<dbReference type="PANTHER" id="PTHR30502:SF0">
    <property type="entry name" value="PHOSPHOENOLPYRUVATE CARBOXYLASE FAMILY PROTEIN"/>
    <property type="match status" value="1"/>
</dbReference>
<reference evidence="5 6" key="1">
    <citation type="submission" date="2023-09" db="EMBL/GenBank/DDBJ databases">
        <title>Thioclava shenzhenensis sp. nov., a multidrug resistant bacteria-antagonizing species isolated from coastal seawater.</title>
        <authorList>
            <person name="Long M."/>
        </authorList>
    </citation>
    <scope>NUCLEOTIDE SEQUENCE [LARGE SCALE GENOMIC DNA]</scope>
    <source>
        <strain evidence="5 6">FTW29</strain>
        <plasmid evidence="5 6">unnamed2</plasmid>
    </source>
</reference>
<evidence type="ECO:0000256" key="3">
    <source>
        <dbReference type="ARBA" id="ARBA00023239"/>
    </source>
</evidence>
<organism evidence="5 6">
    <name type="scientific">Thioclava litoralis</name>
    <dbReference type="NCBI Taxonomy" id="3076557"/>
    <lineage>
        <taxon>Bacteria</taxon>
        <taxon>Pseudomonadati</taxon>
        <taxon>Pseudomonadota</taxon>
        <taxon>Alphaproteobacteria</taxon>
        <taxon>Rhodobacterales</taxon>
        <taxon>Paracoccaceae</taxon>
        <taxon>Thioclava</taxon>
    </lineage>
</organism>
<keyword evidence="6" id="KW-1185">Reference proteome</keyword>
<dbReference type="PANTHER" id="PTHR30502">
    <property type="entry name" value="2-KETO-3-DEOXY-L-RHAMNONATE ALDOLASE"/>
    <property type="match status" value="1"/>
</dbReference>
<evidence type="ECO:0000259" key="4">
    <source>
        <dbReference type="Pfam" id="PF03328"/>
    </source>
</evidence>
<evidence type="ECO:0000256" key="2">
    <source>
        <dbReference type="ARBA" id="ARBA00022723"/>
    </source>
</evidence>
<sequence>MPAPVNRLKQRLAAGETTHGLWLGLADPYLAEIAATARFDWLLLDGEHAPNDIRSLSAQIGVLQNGPSDIVLRLPDDNPAKIKQALDIGAQTLLVPMIESAAQAQRALAACHYPPNGLRGVGSALARASRFAEIPDYLNTADAQICLIVQVESRAGLAALDDILQIEGLDAVFIGPSDLAADMGHLGNPGHPQVRQAVLEALERINRSGKAAGVLSTDPEFIQACTQAGARFVGVGIDVTVFAHALRQLAARYRNSAESTR</sequence>
<dbReference type="EMBL" id="CP135445">
    <property type="protein sequence ID" value="WRY35639.1"/>
    <property type="molecule type" value="Genomic_DNA"/>
</dbReference>
<keyword evidence="2" id="KW-0479">Metal-binding</keyword>
<evidence type="ECO:0000313" key="6">
    <source>
        <dbReference type="Proteomes" id="UP001623290"/>
    </source>
</evidence>
<feature type="domain" description="HpcH/HpaI aldolase/citrate lyase" evidence="4">
    <location>
        <begin position="20"/>
        <end position="245"/>
    </location>
</feature>
<dbReference type="InterPro" id="IPR050251">
    <property type="entry name" value="HpcH-HpaI_aldolase"/>
</dbReference>
<dbReference type="Proteomes" id="UP001623290">
    <property type="component" value="Plasmid unnamed2"/>
</dbReference>
<evidence type="ECO:0000313" key="5">
    <source>
        <dbReference type="EMBL" id="WRY35639.1"/>
    </source>
</evidence>
<dbReference type="Pfam" id="PF03328">
    <property type="entry name" value="HpcH_HpaI"/>
    <property type="match status" value="1"/>
</dbReference>